<keyword evidence="5" id="KW-1185">Reference proteome</keyword>
<dbReference type="SMART" id="SM00248">
    <property type="entry name" value="ANK"/>
    <property type="match status" value="4"/>
</dbReference>
<keyword evidence="1" id="KW-0677">Repeat</keyword>
<reference evidence="4 5" key="1">
    <citation type="submission" date="2014-11" db="EMBL/GenBank/DDBJ databases">
        <title>A Rickettsiales Symbiont of Amoebae With Ancient Features.</title>
        <authorList>
            <person name="Schulz F."/>
            <person name="Martijn J."/>
            <person name="Wascher F."/>
            <person name="Kostanjsek R."/>
            <person name="Ettema T.J."/>
            <person name="Horn M."/>
        </authorList>
    </citation>
    <scope>NUCLEOTIDE SEQUENCE [LARGE SCALE GENOMIC DNA]</scope>
    <source>
        <strain evidence="4 5">UWC36</strain>
    </source>
</reference>
<evidence type="ECO:0000256" key="2">
    <source>
        <dbReference type="ARBA" id="ARBA00023043"/>
    </source>
</evidence>
<gene>
    <name evidence="4" type="ORF">NF27_CG01860</name>
</gene>
<dbReference type="GO" id="GO:0003723">
    <property type="term" value="F:RNA binding"/>
    <property type="evidence" value="ECO:0007669"/>
    <property type="project" value="TreeGrafter"/>
</dbReference>
<name>A0A0C1N109_9RICK</name>
<dbReference type="InterPro" id="IPR002110">
    <property type="entry name" value="Ankyrin_rpt"/>
</dbReference>
<protein>
    <submittedName>
        <fullName evidence="4">Uncharacterized protein</fullName>
    </submittedName>
</protein>
<evidence type="ECO:0000256" key="3">
    <source>
        <dbReference type="PROSITE-ProRule" id="PRU00023"/>
    </source>
</evidence>
<accession>A0A0C1N109</accession>
<dbReference type="RefSeq" id="WP_039455306.1">
    <property type="nucleotide sequence ID" value="NZ_JSWE01000058.1"/>
</dbReference>
<dbReference type="GO" id="GO:0004540">
    <property type="term" value="F:RNA nuclease activity"/>
    <property type="evidence" value="ECO:0007669"/>
    <property type="project" value="TreeGrafter"/>
</dbReference>
<dbReference type="PROSITE" id="PS50088">
    <property type="entry name" value="ANK_REPEAT"/>
    <property type="match status" value="1"/>
</dbReference>
<dbReference type="PANTHER" id="PTHR24141:SF1">
    <property type="entry name" value="2-5A-DEPENDENT RIBONUCLEASE"/>
    <property type="match status" value="1"/>
</dbReference>
<dbReference type="SUPFAM" id="SSF48403">
    <property type="entry name" value="Ankyrin repeat"/>
    <property type="match status" value="1"/>
</dbReference>
<dbReference type="GO" id="GO:0006396">
    <property type="term" value="P:RNA processing"/>
    <property type="evidence" value="ECO:0007669"/>
    <property type="project" value="TreeGrafter"/>
</dbReference>
<evidence type="ECO:0000256" key="1">
    <source>
        <dbReference type="ARBA" id="ARBA00022737"/>
    </source>
</evidence>
<dbReference type="Gene3D" id="1.25.40.20">
    <property type="entry name" value="Ankyrin repeat-containing domain"/>
    <property type="match status" value="1"/>
</dbReference>
<dbReference type="STRING" id="86105.NF27_CG01860"/>
<evidence type="ECO:0000313" key="4">
    <source>
        <dbReference type="EMBL" id="KIE06006.1"/>
    </source>
</evidence>
<sequence>MALDLITAQNRYFIHRTEALKLEVLKNSNIRIYDIDDEITGTKNHYVIGLKDSPSLNIEEEQTLKLFLEGKTEPVVNDGYNSMIKLDSGELVIFRDTPSDIVRKVLNDTTEYPYLMSFRIVKMHHYISIQEKETGVSYEFGVAPKTYNSIFSTPYIRNDTLYNLRHFKEKKYPKNISQEHGKIFETLYSKDILDSASISINFDLTAKQVQDFEIFLRGENSKLSKEWYIHFNFYFLFSNNCSDFASKIYKKLFGNGHFGEYITSENLDFNDKGVLYTFISSRPNKVFQFPSKIMDGLSDTAFDRSCSEILNEIVLSWRGSSLSQLLDNVSNAINKTFYIENISEFLSNTFLKFGSYLGNRDVQYFLYTRVGKYKYAYDESFYGNTKLHVAAYNNDLYYLEQLPEKEFFVIDVVNQFGDSPLHIAVKKSYEFALKLLEKGANPNTLNNKGDTPLQYAISSNWDKEKKHNLVELLLEKDANPNLVDHTGDSNALVEAVKANCSVELFKLILSYCNKPVNILEDISSIGINFTDTQGKNLARIAVEKKNEQVKSFLKENYNYLFRQKTVDGQTVEEYEARMENWDRGELKYPYERIFFPFKYNQKTYDVHKKKTIKQQNPTYEPTSSYSEEENYCVKENIYENYEYIWI</sequence>
<comment type="caution">
    <text evidence="4">The sequence shown here is derived from an EMBL/GenBank/DDBJ whole genome shotgun (WGS) entry which is preliminary data.</text>
</comment>
<dbReference type="Pfam" id="PF12796">
    <property type="entry name" value="Ank_2"/>
    <property type="match status" value="1"/>
</dbReference>
<dbReference type="AlphaFoldDB" id="A0A0C1N109"/>
<dbReference type="OrthoDB" id="928522at2"/>
<keyword evidence="2 3" id="KW-0040">ANK repeat</keyword>
<dbReference type="PANTHER" id="PTHR24141">
    <property type="entry name" value="2-5A-DEPENDENT RIBONUCLEASE"/>
    <property type="match status" value="1"/>
</dbReference>
<dbReference type="EMBL" id="JSWE01000058">
    <property type="protein sequence ID" value="KIE06006.1"/>
    <property type="molecule type" value="Genomic_DNA"/>
</dbReference>
<organism evidence="4 5">
    <name type="scientific">Candidatus Jidaibacter acanthamoebae</name>
    <dbReference type="NCBI Taxonomy" id="86105"/>
    <lineage>
        <taxon>Bacteria</taxon>
        <taxon>Pseudomonadati</taxon>
        <taxon>Pseudomonadota</taxon>
        <taxon>Alphaproteobacteria</taxon>
        <taxon>Rickettsiales</taxon>
        <taxon>Candidatus Midichloriaceae</taxon>
        <taxon>Candidatus Jidaibacter</taxon>
    </lineage>
</organism>
<dbReference type="InterPro" id="IPR036770">
    <property type="entry name" value="Ankyrin_rpt-contain_sf"/>
</dbReference>
<evidence type="ECO:0000313" key="5">
    <source>
        <dbReference type="Proteomes" id="UP000031258"/>
    </source>
</evidence>
<feature type="repeat" description="ANK" evidence="3">
    <location>
        <begin position="448"/>
        <end position="485"/>
    </location>
</feature>
<dbReference type="PROSITE" id="PS50297">
    <property type="entry name" value="ANK_REP_REGION"/>
    <property type="match status" value="1"/>
</dbReference>
<proteinExistence type="predicted"/>
<dbReference type="Proteomes" id="UP000031258">
    <property type="component" value="Unassembled WGS sequence"/>
</dbReference>